<dbReference type="InterPro" id="IPR003661">
    <property type="entry name" value="HisK_dim/P_dom"/>
</dbReference>
<sequence length="821" mass="89797">MDAGLQECRREPLLDEARALGAAGRQALDALTRTAAQVTQCPIALVSLVGTDHQHFLSRHGWDADGGPRVDSFCTHAIVRPDLMVVPDALLDPRVCGSPLVTGPPFIRAYFGKTLMLDGLAVGTLCVIDQRPRRLSPEQLNALVGLAAGAEAVLTAHRQLQLLQSNTERLTDFAVASGDWYWETDAAGRLSWISSGLAEAWGAQGEFLPDCLLPDTEVTDEHGQRLAGLLPSAPLLRLRDLLDRRARFSRVMIQRGSAAQPRALLLSAVPRHDGGVFGGYRGIARDVSAQALAEREARRASRALERIAAEVPGVIYEFRVYPDGRAAMPYASDNLATLYELRPEEVRNDASAILQRLHPDDAVRVSETVARAAASLTRWRATYRVRLPTRGERVLFAQAMPEQQPDGSVAFYGVISDVTDEVREREQLDAMRIERDTAARSAEARAELMSRVSHELRTPLNAIVGFSQLLRLRFPDTVTEPGRSARHIHHAGEHLLALINDMLDISAIEAGRIEMHPTTISVRSAIDRAIDMVLPQAAERHIKLCVDVAPQVEGVMADERATRQVLLNLLANAIKFGPLDSTVTVKARRHGDDQVDLQVWDEGAGVPVAQRSRLFEPFVRVAAEDRPAGSGLGLTISRKLARLMGGDVTLDDSVSRTCFVLSLPAATLKPMEVADTDFQGLEALPSLRSTRRLLYIEDDPVNALVMEGFMRLIPGVQMEVATTCAQGLIAAQSLPDLIFLDMHLPDGTGFTVLEALKADERTRGIPVVAVSADAMPEQIDAAMRSGFEGYLTKPIDHRSLNETLLRQFERGLQRLLGPAEA</sequence>
<dbReference type="InterPro" id="IPR003594">
    <property type="entry name" value="HATPase_dom"/>
</dbReference>
<evidence type="ECO:0000313" key="10">
    <source>
        <dbReference type="EMBL" id="MEK8029459.1"/>
    </source>
</evidence>
<evidence type="ECO:0000256" key="3">
    <source>
        <dbReference type="ARBA" id="ARBA00022553"/>
    </source>
</evidence>
<dbReference type="Gene3D" id="3.30.565.10">
    <property type="entry name" value="Histidine kinase-like ATPase, C-terminal domain"/>
    <property type="match status" value="1"/>
</dbReference>
<feature type="domain" description="Histidine kinase" evidence="7">
    <location>
        <begin position="451"/>
        <end position="667"/>
    </location>
</feature>
<dbReference type="SUPFAM" id="SSF55874">
    <property type="entry name" value="ATPase domain of HSP90 chaperone/DNA topoisomerase II/histidine kinase"/>
    <property type="match status" value="1"/>
</dbReference>
<dbReference type="SUPFAM" id="SSF55781">
    <property type="entry name" value="GAF domain-like"/>
    <property type="match status" value="1"/>
</dbReference>
<dbReference type="SMART" id="SM00388">
    <property type="entry name" value="HisKA"/>
    <property type="match status" value="1"/>
</dbReference>
<dbReference type="InterPro" id="IPR003018">
    <property type="entry name" value="GAF"/>
</dbReference>
<comment type="caution">
    <text evidence="10">The sequence shown here is derived from an EMBL/GenBank/DDBJ whole genome shotgun (WGS) entry which is preliminary data.</text>
</comment>
<dbReference type="RefSeq" id="WP_341423796.1">
    <property type="nucleotide sequence ID" value="NZ_JBBUTG010000001.1"/>
</dbReference>
<accession>A0ABU9BK70</accession>
<dbReference type="InterPro" id="IPR035965">
    <property type="entry name" value="PAS-like_dom_sf"/>
</dbReference>
<dbReference type="SUPFAM" id="SSF47384">
    <property type="entry name" value="Homodimeric domain of signal transducing histidine kinase"/>
    <property type="match status" value="1"/>
</dbReference>
<dbReference type="PROSITE" id="PS50110">
    <property type="entry name" value="RESPONSE_REGULATORY"/>
    <property type="match status" value="1"/>
</dbReference>
<dbReference type="EMBL" id="JBBUTG010000001">
    <property type="protein sequence ID" value="MEK8029459.1"/>
    <property type="molecule type" value="Genomic_DNA"/>
</dbReference>
<dbReference type="Proteomes" id="UP001371218">
    <property type="component" value="Unassembled WGS sequence"/>
</dbReference>
<dbReference type="CDD" id="cd00082">
    <property type="entry name" value="HisKA"/>
    <property type="match status" value="1"/>
</dbReference>
<dbReference type="SUPFAM" id="SSF55785">
    <property type="entry name" value="PYP-like sensor domain (PAS domain)"/>
    <property type="match status" value="1"/>
</dbReference>
<feature type="modified residue" description="4-aspartylphosphate" evidence="6">
    <location>
        <position position="741"/>
    </location>
</feature>
<dbReference type="Gene3D" id="3.30.450.20">
    <property type="entry name" value="PAS domain"/>
    <property type="match status" value="2"/>
</dbReference>
<dbReference type="InterPro" id="IPR036890">
    <property type="entry name" value="HATPase_C_sf"/>
</dbReference>
<dbReference type="InterPro" id="IPR001789">
    <property type="entry name" value="Sig_transdc_resp-reg_receiver"/>
</dbReference>
<dbReference type="PRINTS" id="PR00344">
    <property type="entry name" value="BCTRLSENSOR"/>
</dbReference>
<evidence type="ECO:0000256" key="1">
    <source>
        <dbReference type="ARBA" id="ARBA00000085"/>
    </source>
</evidence>
<dbReference type="Gene3D" id="1.10.287.130">
    <property type="match status" value="1"/>
</dbReference>
<dbReference type="InterPro" id="IPR036097">
    <property type="entry name" value="HisK_dim/P_sf"/>
</dbReference>
<dbReference type="Gene3D" id="3.40.50.2300">
    <property type="match status" value="1"/>
</dbReference>
<evidence type="ECO:0000259" key="7">
    <source>
        <dbReference type="PROSITE" id="PS50109"/>
    </source>
</evidence>
<dbReference type="Pfam" id="PF00512">
    <property type="entry name" value="HisKA"/>
    <property type="match status" value="1"/>
</dbReference>
<keyword evidence="5" id="KW-0418">Kinase</keyword>
<dbReference type="InterPro" id="IPR011006">
    <property type="entry name" value="CheY-like_superfamily"/>
</dbReference>
<dbReference type="SMART" id="SM00448">
    <property type="entry name" value="REC"/>
    <property type="match status" value="1"/>
</dbReference>
<keyword evidence="10" id="KW-0547">Nucleotide-binding</keyword>
<dbReference type="InterPro" id="IPR013655">
    <property type="entry name" value="PAS_fold_3"/>
</dbReference>
<gene>
    <name evidence="10" type="ORF">AACH06_01385</name>
</gene>
<dbReference type="Gene3D" id="3.30.450.40">
    <property type="match status" value="1"/>
</dbReference>
<evidence type="ECO:0000259" key="8">
    <source>
        <dbReference type="PROSITE" id="PS50110"/>
    </source>
</evidence>
<evidence type="ECO:0000256" key="5">
    <source>
        <dbReference type="ARBA" id="ARBA00022777"/>
    </source>
</evidence>
<dbReference type="SUPFAM" id="SSF52172">
    <property type="entry name" value="CheY-like"/>
    <property type="match status" value="1"/>
</dbReference>
<dbReference type="InterPro" id="IPR004358">
    <property type="entry name" value="Sig_transdc_His_kin-like_C"/>
</dbReference>
<dbReference type="Pfam" id="PF00072">
    <property type="entry name" value="Response_reg"/>
    <property type="match status" value="1"/>
</dbReference>
<dbReference type="EC" id="2.7.13.3" evidence="2"/>
<dbReference type="PROSITE" id="PS50109">
    <property type="entry name" value="HIS_KIN"/>
    <property type="match status" value="1"/>
</dbReference>
<comment type="catalytic activity">
    <reaction evidence="1">
        <text>ATP + protein L-histidine = ADP + protein N-phospho-L-histidine.</text>
        <dbReference type="EC" id="2.7.13.3"/>
    </reaction>
</comment>
<reference evidence="10 11" key="1">
    <citation type="submission" date="2024-04" db="EMBL/GenBank/DDBJ databases">
        <title>Novel species of the genus Ideonella isolated from streams.</title>
        <authorList>
            <person name="Lu H."/>
        </authorList>
    </citation>
    <scope>NUCLEOTIDE SEQUENCE [LARGE SCALE GENOMIC DNA]</scope>
    <source>
        <strain evidence="10 11">DXS29W</strain>
    </source>
</reference>
<dbReference type="CDD" id="cd00130">
    <property type="entry name" value="PAS"/>
    <property type="match status" value="1"/>
</dbReference>
<keyword evidence="10" id="KW-0067">ATP-binding</keyword>
<feature type="domain" description="PAS" evidence="9">
    <location>
        <begin position="323"/>
        <end position="376"/>
    </location>
</feature>
<proteinExistence type="predicted"/>
<protein>
    <recommendedName>
        <fullName evidence="2">histidine kinase</fullName>
        <ecNumber evidence="2">2.7.13.3</ecNumber>
    </recommendedName>
</protein>
<feature type="domain" description="Response regulatory" evidence="8">
    <location>
        <begin position="692"/>
        <end position="808"/>
    </location>
</feature>
<dbReference type="SMART" id="SM00065">
    <property type="entry name" value="GAF"/>
    <property type="match status" value="1"/>
</dbReference>
<dbReference type="Pfam" id="PF02518">
    <property type="entry name" value="HATPase_c"/>
    <property type="match status" value="1"/>
</dbReference>
<dbReference type="Pfam" id="PF01590">
    <property type="entry name" value="GAF"/>
    <property type="match status" value="1"/>
</dbReference>
<dbReference type="SMART" id="SM00387">
    <property type="entry name" value="HATPase_c"/>
    <property type="match status" value="1"/>
</dbReference>
<dbReference type="InterPro" id="IPR029016">
    <property type="entry name" value="GAF-like_dom_sf"/>
</dbReference>
<evidence type="ECO:0000256" key="2">
    <source>
        <dbReference type="ARBA" id="ARBA00012438"/>
    </source>
</evidence>
<dbReference type="Pfam" id="PF08447">
    <property type="entry name" value="PAS_3"/>
    <property type="match status" value="1"/>
</dbReference>
<dbReference type="InterPro" id="IPR005467">
    <property type="entry name" value="His_kinase_dom"/>
</dbReference>
<dbReference type="InterPro" id="IPR000014">
    <property type="entry name" value="PAS"/>
</dbReference>
<keyword evidence="3 6" id="KW-0597">Phosphoprotein</keyword>
<evidence type="ECO:0000256" key="4">
    <source>
        <dbReference type="ARBA" id="ARBA00022679"/>
    </source>
</evidence>
<dbReference type="PANTHER" id="PTHR43047:SF72">
    <property type="entry name" value="OSMOSENSING HISTIDINE PROTEIN KINASE SLN1"/>
    <property type="match status" value="1"/>
</dbReference>
<organism evidence="10 11">
    <name type="scientific">Ideonella lacteola</name>
    <dbReference type="NCBI Taxonomy" id="2984193"/>
    <lineage>
        <taxon>Bacteria</taxon>
        <taxon>Pseudomonadati</taxon>
        <taxon>Pseudomonadota</taxon>
        <taxon>Betaproteobacteria</taxon>
        <taxon>Burkholderiales</taxon>
        <taxon>Sphaerotilaceae</taxon>
        <taxon>Ideonella</taxon>
    </lineage>
</organism>
<dbReference type="PANTHER" id="PTHR43047">
    <property type="entry name" value="TWO-COMPONENT HISTIDINE PROTEIN KINASE"/>
    <property type="match status" value="1"/>
</dbReference>
<name>A0ABU9BK70_9BURK</name>
<keyword evidence="11" id="KW-1185">Reference proteome</keyword>
<dbReference type="PROSITE" id="PS50112">
    <property type="entry name" value="PAS"/>
    <property type="match status" value="1"/>
</dbReference>
<keyword evidence="4" id="KW-0808">Transferase</keyword>
<evidence type="ECO:0000313" key="11">
    <source>
        <dbReference type="Proteomes" id="UP001371218"/>
    </source>
</evidence>
<dbReference type="GO" id="GO:0005524">
    <property type="term" value="F:ATP binding"/>
    <property type="evidence" value="ECO:0007669"/>
    <property type="project" value="UniProtKB-KW"/>
</dbReference>
<evidence type="ECO:0000256" key="6">
    <source>
        <dbReference type="PROSITE-ProRule" id="PRU00169"/>
    </source>
</evidence>
<evidence type="ECO:0000259" key="9">
    <source>
        <dbReference type="PROSITE" id="PS50112"/>
    </source>
</evidence>